<keyword evidence="1" id="KW-0677">Repeat</keyword>
<gene>
    <name evidence="6" type="ORF">PEVE_00000703</name>
</gene>
<proteinExistence type="predicted"/>
<feature type="non-terminal residue" evidence="6">
    <location>
        <position position="554"/>
    </location>
</feature>
<dbReference type="SMART" id="SM01411">
    <property type="entry name" value="Ephrin_rec_like"/>
    <property type="match status" value="1"/>
</dbReference>
<keyword evidence="3" id="KW-0768">Sushi</keyword>
<dbReference type="Gene3D" id="2.10.50.10">
    <property type="entry name" value="Tumor Necrosis Factor Receptor, subunit A, domain 2"/>
    <property type="match status" value="1"/>
</dbReference>
<dbReference type="PROSITE" id="PS50923">
    <property type="entry name" value="SUSHI"/>
    <property type="match status" value="3"/>
</dbReference>
<evidence type="ECO:0000313" key="7">
    <source>
        <dbReference type="Proteomes" id="UP001159427"/>
    </source>
</evidence>
<dbReference type="InterPro" id="IPR011641">
    <property type="entry name" value="Tyr-kin_ephrin_A/B_rcpt-like"/>
</dbReference>
<dbReference type="Proteomes" id="UP001159427">
    <property type="component" value="Unassembled WGS sequence"/>
</dbReference>
<keyword evidence="2 3" id="KW-1015">Disulfide bond</keyword>
<dbReference type="PROSITE" id="PS50825">
    <property type="entry name" value="HYR"/>
    <property type="match status" value="3"/>
</dbReference>
<comment type="caution">
    <text evidence="3">Lacks conserved residue(s) required for the propagation of feature annotation.</text>
</comment>
<sequence>MLSLTDNEPPTFSKCPKDIVREEKVSLIRVNWKRPVFSDNSGVLPSVSSSFQSGTTFRVPGNYKNTYAAKDQSYNENKNCTFRIILKKKTCQIFPPPRNGALACMTSEVYLHCAVMCSSGTDFEDTPPLLYYCAECPHNTYKDYIGFASSCKPCPVNSGHNLLGSHIFSDCKCLKGYSGDPMQDIPCTIRLCDSFAPPINGSLVGVCNSEYNSVCRIKCNEGYELEGGSAHAERKCIVNKNNHMEWTGGLPYCSPIRCPLVLVSNANPPSGKCSSAPYVPRYKTHCSFKCDRGYRLKGSKERVCQLDKTWSGIPTICEAIYCPKLSPVKFATVQPPECVTQPMKFHSMCRFRCAHGYFTDDELHQTEAYLGCLHNGTWNVQVPNCVGKMSCPPSKIRGVTTKGKATGKVLWSTKVTDNSEMVDPNAKITVDSSHQPSQEFPIGETEVRIIATDSAGNVNSECIFDVEIRDNEPPTFSKCPKDIVREEKVSSIRVNWDFPVFSDNSGVLPSVSSSLQSGATFRVPGNYKNTYTAEDQSGNENKNCTFRIILKSES</sequence>
<evidence type="ECO:0000313" key="6">
    <source>
        <dbReference type="EMBL" id="CAH3152267.1"/>
    </source>
</evidence>
<dbReference type="InterPro" id="IPR003410">
    <property type="entry name" value="HYR_dom"/>
</dbReference>
<dbReference type="InterPro" id="IPR043555">
    <property type="entry name" value="SRPX-like"/>
</dbReference>
<dbReference type="EMBL" id="CALNXI010001030">
    <property type="protein sequence ID" value="CAH3152267.1"/>
    <property type="molecule type" value="Genomic_DNA"/>
</dbReference>
<feature type="domain" description="HYR" evidence="4">
    <location>
        <begin position="469"/>
        <end position="552"/>
    </location>
</feature>
<evidence type="ECO:0000256" key="3">
    <source>
        <dbReference type="PROSITE-ProRule" id="PRU00302"/>
    </source>
</evidence>
<reference evidence="6 7" key="1">
    <citation type="submission" date="2022-05" db="EMBL/GenBank/DDBJ databases">
        <authorList>
            <consortium name="Genoscope - CEA"/>
            <person name="William W."/>
        </authorList>
    </citation>
    <scope>NUCLEOTIDE SEQUENCE [LARGE SCALE GENOMIC DNA]</scope>
</reference>
<feature type="domain" description="Sushi" evidence="5">
    <location>
        <begin position="190"/>
        <end position="255"/>
    </location>
</feature>
<dbReference type="Gene3D" id="2.10.70.10">
    <property type="entry name" value="Complement Module, domain 1"/>
    <property type="match status" value="3"/>
</dbReference>
<keyword evidence="7" id="KW-1185">Reference proteome</keyword>
<dbReference type="PANTHER" id="PTHR46343">
    <property type="entry name" value="HYR DOMAIN-CONTAINING PROTEIN"/>
    <property type="match status" value="1"/>
</dbReference>
<feature type="domain" description="HYR" evidence="4">
    <location>
        <begin position="5"/>
        <end position="88"/>
    </location>
</feature>
<dbReference type="SMART" id="SM00032">
    <property type="entry name" value="CCP"/>
    <property type="match status" value="3"/>
</dbReference>
<evidence type="ECO:0000259" key="4">
    <source>
        <dbReference type="PROSITE" id="PS50825"/>
    </source>
</evidence>
<dbReference type="Pfam" id="PF00084">
    <property type="entry name" value="Sushi"/>
    <property type="match status" value="3"/>
</dbReference>
<protein>
    <submittedName>
        <fullName evidence="6">Uncharacterized protein</fullName>
    </submittedName>
</protein>
<feature type="disulfide bond" evidence="3">
    <location>
        <begin position="290"/>
        <end position="317"/>
    </location>
</feature>
<evidence type="ECO:0000256" key="1">
    <source>
        <dbReference type="ARBA" id="ARBA00022737"/>
    </source>
</evidence>
<feature type="domain" description="HYR" evidence="4">
    <location>
        <begin position="378"/>
        <end position="468"/>
    </location>
</feature>
<feature type="domain" description="Sushi" evidence="5">
    <location>
        <begin position="320"/>
        <end position="387"/>
    </location>
</feature>
<dbReference type="Pfam" id="PF02494">
    <property type="entry name" value="HYR"/>
    <property type="match status" value="3"/>
</dbReference>
<accession>A0ABN8PWA4</accession>
<dbReference type="InterPro" id="IPR035976">
    <property type="entry name" value="Sushi/SCR/CCP_sf"/>
</dbReference>
<evidence type="ECO:0000256" key="2">
    <source>
        <dbReference type="ARBA" id="ARBA00023157"/>
    </source>
</evidence>
<comment type="caution">
    <text evidence="6">The sequence shown here is derived from an EMBL/GenBank/DDBJ whole genome shotgun (WGS) entry which is preliminary data.</text>
</comment>
<organism evidence="6 7">
    <name type="scientific">Porites evermanni</name>
    <dbReference type="NCBI Taxonomy" id="104178"/>
    <lineage>
        <taxon>Eukaryota</taxon>
        <taxon>Metazoa</taxon>
        <taxon>Cnidaria</taxon>
        <taxon>Anthozoa</taxon>
        <taxon>Hexacorallia</taxon>
        <taxon>Scleractinia</taxon>
        <taxon>Fungiina</taxon>
        <taxon>Poritidae</taxon>
        <taxon>Porites</taxon>
    </lineage>
</organism>
<dbReference type="PANTHER" id="PTHR46343:SF2">
    <property type="entry name" value="SUSHI_VON WILLEBRAND FACTOR TYPE A_EGF_PENTRAXIN DOMAIN-CONTAINING 1"/>
    <property type="match status" value="1"/>
</dbReference>
<evidence type="ECO:0000259" key="5">
    <source>
        <dbReference type="PROSITE" id="PS50923"/>
    </source>
</evidence>
<dbReference type="Pfam" id="PF07699">
    <property type="entry name" value="Ephrin_rec_like"/>
    <property type="match status" value="1"/>
</dbReference>
<feature type="domain" description="Sushi" evidence="5">
    <location>
        <begin position="256"/>
        <end position="319"/>
    </location>
</feature>
<dbReference type="CDD" id="cd00033">
    <property type="entry name" value="CCP"/>
    <property type="match status" value="3"/>
</dbReference>
<dbReference type="InterPro" id="IPR000436">
    <property type="entry name" value="Sushi_SCR_CCP_dom"/>
</dbReference>
<dbReference type="SUPFAM" id="SSF57535">
    <property type="entry name" value="Complement control module/SCR domain"/>
    <property type="match status" value="3"/>
</dbReference>
<name>A0ABN8PWA4_9CNID</name>